<keyword evidence="2" id="KW-1185">Reference proteome</keyword>
<dbReference type="Proteomes" id="UP000694411">
    <property type="component" value="Chromosome 4"/>
</dbReference>
<evidence type="ECO:0000313" key="2">
    <source>
        <dbReference type="Proteomes" id="UP000694411"/>
    </source>
</evidence>
<name>A0A8D2FKK5_THEGE</name>
<reference evidence="1" key="3">
    <citation type="submission" date="2025-09" db="UniProtKB">
        <authorList>
            <consortium name="Ensembl"/>
        </authorList>
    </citation>
    <scope>IDENTIFICATION</scope>
</reference>
<accession>A0A8D2FKK5</accession>
<dbReference type="Ensembl" id="ENSTGET00000026583.1">
    <property type="protein sequence ID" value="ENSTGEP00000022266.1"/>
    <property type="gene ID" value="ENSTGEG00000018021.1"/>
</dbReference>
<protein>
    <submittedName>
        <fullName evidence="1">Uncharacterized protein</fullName>
    </submittedName>
</protein>
<organism evidence="1 2">
    <name type="scientific">Theropithecus gelada</name>
    <name type="common">Gelada baboon</name>
    <dbReference type="NCBI Taxonomy" id="9565"/>
    <lineage>
        <taxon>Eukaryota</taxon>
        <taxon>Metazoa</taxon>
        <taxon>Chordata</taxon>
        <taxon>Craniata</taxon>
        <taxon>Vertebrata</taxon>
        <taxon>Euteleostomi</taxon>
        <taxon>Mammalia</taxon>
        <taxon>Eutheria</taxon>
        <taxon>Euarchontoglires</taxon>
        <taxon>Primates</taxon>
        <taxon>Haplorrhini</taxon>
        <taxon>Catarrhini</taxon>
        <taxon>Cercopithecidae</taxon>
        <taxon>Cercopithecinae</taxon>
        <taxon>Theropithecus</taxon>
    </lineage>
</organism>
<reference evidence="1" key="1">
    <citation type="submission" date="2018-05" db="EMBL/GenBank/DDBJ databases">
        <title>Whole genome of Theropithecus gelada.</title>
        <authorList>
            <person name="Chiou K.L."/>
            <person name="Snyder-Mackler N."/>
        </authorList>
    </citation>
    <scope>NUCLEOTIDE SEQUENCE [LARGE SCALE GENOMIC DNA]</scope>
</reference>
<proteinExistence type="predicted"/>
<sequence>MTFIRTNNKTSRMPKFSHGSLLSEPIPVLVTRAPGQIIYSLLNSIIDASTVPFPSRKMSSKQIKKLPSKTWMWPFSWTLCQEGKAGEWREPGRRSLR</sequence>
<reference evidence="1" key="2">
    <citation type="submission" date="2025-08" db="UniProtKB">
        <authorList>
            <consortium name="Ensembl"/>
        </authorList>
    </citation>
    <scope>IDENTIFICATION</scope>
</reference>
<evidence type="ECO:0000313" key="1">
    <source>
        <dbReference type="Ensembl" id="ENSTGEP00000022266.1"/>
    </source>
</evidence>
<dbReference type="AlphaFoldDB" id="A0A8D2FKK5"/>